<feature type="domain" description="FecR protein" evidence="1">
    <location>
        <begin position="69"/>
        <end position="170"/>
    </location>
</feature>
<gene>
    <name evidence="2" type="ORF">C4541_09795</name>
</gene>
<name>A0A3A4QY33_9BACT</name>
<dbReference type="Pfam" id="PF04773">
    <property type="entry name" value="FecR"/>
    <property type="match status" value="1"/>
</dbReference>
<evidence type="ECO:0000313" key="3">
    <source>
        <dbReference type="Proteomes" id="UP000266426"/>
    </source>
</evidence>
<evidence type="ECO:0000313" key="2">
    <source>
        <dbReference type="EMBL" id="RJP57649.1"/>
    </source>
</evidence>
<dbReference type="Proteomes" id="UP000266426">
    <property type="component" value="Unassembled WGS sequence"/>
</dbReference>
<dbReference type="AlphaFoldDB" id="A0A3A4QY33"/>
<dbReference type="InterPro" id="IPR006860">
    <property type="entry name" value="FecR"/>
</dbReference>
<protein>
    <recommendedName>
        <fullName evidence="1">FecR protein domain-containing protein</fullName>
    </recommendedName>
</protein>
<proteinExistence type="predicted"/>
<dbReference type="PANTHER" id="PTHR38731:SF1">
    <property type="entry name" value="FECR PROTEIN DOMAIN-CONTAINING PROTEIN"/>
    <property type="match status" value="1"/>
</dbReference>
<organism evidence="2 3">
    <name type="scientific">Candidatus Auribacter fodinae</name>
    <dbReference type="NCBI Taxonomy" id="2093366"/>
    <lineage>
        <taxon>Bacteria</taxon>
        <taxon>Pseudomonadati</taxon>
        <taxon>Candidatus Auribacterota</taxon>
        <taxon>Candidatus Auribacteria</taxon>
        <taxon>Candidatus Auribacterales</taxon>
        <taxon>Candidatus Auribacteraceae</taxon>
        <taxon>Candidatus Auribacter</taxon>
    </lineage>
</organism>
<reference evidence="2 3" key="1">
    <citation type="journal article" date="2017" name="ISME J.">
        <title>Energy and carbon metabolisms in a deep terrestrial subsurface fluid microbial community.</title>
        <authorList>
            <person name="Momper L."/>
            <person name="Jungbluth S.P."/>
            <person name="Lee M.D."/>
            <person name="Amend J.P."/>
        </authorList>
    </citation>
    <scope>NUCLEOTIDE SEQUENCE [LARGE SCALE GENOMIC DNA]</scope>
    <source>
        <strain evidence="2">SURF_26</strain>
    </source>
</reference>
<sequence>MKGTPMKITITTTLLLCIILINNILTFSDENSQEPHIKDVKGSVSIQENDSSEFSPALPDQILKSENILKTGAESYVDVQFDIMNVFRLLPDSHMRVDALPDAVKTESNVTRLYSFSLLKGDLSAKLDKLPQDTRFEIQTPVAIAGARGTAYSVSVSPSGTTVAGYENEVHVVSKDIAKKSVIVSPDRRVFSQRWDSLSMRETGTGILSESILGKMVKESIDTVSIRATGNSLTIPDNDSIPFDFELAKKKARAAAEDELAAIVSETYVDAETKITDLLFKDTTLAGKLFELISNAKTVETTQNDKSVAVTIELSATAIISLINKTINVWTSVRQISRAEYMQKFPALARVTTERAAKIDGYRRLAERIYGTVLSSETTLKDLTVQYDTIINTVQGMVQGARPVQTTYFSDGTITVTMEIDGTLIRDRVGPASGADLGETYLSSPESIRYRDYKLYKSLQDSAE</sequence>
<comment type="caution">
    <text evidence="2">The sequence shown here is derived from an EMBL/GenBank/DDBJ whole genome shotgun (WGS) entry which is preliminary data.</text>
</comment>
<dbReference type="PANTHER" id="PTHR38731">
    <property type="entry name" value="LIPL45-RELATED LIPOPROTEIN-RELATED"/>
    <property type="match status" value="1"/>
</dbReference>
<accession>A0A3A4QY33</accession>
<evidence type="ECO:0000259" key="1">
    <source>
        <dbReference type="Pfam" id="PF04773"/>
    </source>
</evidence>
<dbReference type="EMBL" id="QZJZ01000077">
    <property type="protein sequence ID" value="RJP57649.1"/>
    <property type="molecule type" value="Genomic_DNA"/>
</dbReference>